<dbReference type="Gene3D" id="2.160.20.10">
    <property type="entry name" value="Single-stranded right-handed beta-helix, Pectin lyase-like"/>
    <property type="match status" value="1"/>
</dbReference>
<gene>
    <name evidence="12" type="ORF">I316_07345</name>
</gene>
<dbReference type="PANTHER" id="PTHR31736:SF19">
    <property type="entry name" value="PECTIN LYASE SUPERFAMILY PROTEIN-RELATED"/>
    <property type="match status" value="1"/>
</dbReference>
<dbReference type="OrthoDB" id="2268901at2759"/>
<dbReference type="GO" id="GO:0005576">
    <property type="term" value="C:extracellular region"/>
    <property type="evidence" value="ECO:0007669"/>
    <property type="project" value="UniProtKB-SubCell"/>
</dbReference>
<dbReference type="GO" id="GO:0046576">
    <property type="term" value="F:rhamnogalacturonan alpha-L-rhamnopyranosyl-(1-&gt;4)-alpha-D-galactopyranosyluronide lyase activity"/>
    <property type="evidence" value="ECO:0007669"/>
    <property type="project" value="UniProtKB-ARBA"/>
</dbReference>
<keyword evidence="6" id="KW-1015">Disulfide bond</keyword>
<feature type="compositionally biased region" description="Low complexity" evidence="11">
    <location>
        <begin position="499"/>
        <end position="509"/>
    </location>
</feature>
<comment type="similarity">
    <text evidence="2 10">Belongs to the glycosyl hydrolase 28 family.</text>
</comment>
<dbReference type="InterPro" id="IPR000743">
    <property type="entry name" value="Glyco_hydro_28"/>
</dbReference>
<evidence type="ECO:0000313" key="12">
    <source>
        <dbReference type="EMBL" id="OCF31074.1"/>
    </source>
</evidence>
<dbReference type="SUPFAM" id="SSF51126">
    <property type="entry name" value="Pectin lyase-like"/>
    <property type="match status" value="1"/>
</dbReference>
<dbReference type="STRING" id="1296120.A0A1B9GJ10"/>
<evidence type="ECO:0000256" key="11">
    <source>
        <dbReference type="SAM" id="MobiDB-lite"/>
    </source>
</evidence>
<evidence type="ECO:0000256" key="3">
    <source>
        <dbReference type="ARBA" id="ARBA00022525"/>
    </source>
</evidence>
<evidence type="ECO:0000256" key="7">
    <source>
        <dbReference type="ARBA" id="ARBA00023180"/>
    </source>
</evidence>
<feature type="region of interest" description="Disordered" evidence="11">
    <location>
        <begin position="499"/>
        <end position="525"/>
    </location>
</feature>
<comment type="subcellular location">
    <subcellularLocation>
        <location evidence="1">Secreted</location>
    </subcellularLocation>
</comment>
<reference evidence="13" key="2">
    <citation type="submission" date="2013-12" db="EMBL/GenBank/DDBJ databases">
        <title>Evolution of pathogenesis and genome organization in the Tremellales.</title>
        <authorList>
            <person name="Cuomo C."/>
            <person name="Litvintseva A."/>
            <person name="Heitman J."/>
            <person name="Chen Y."/>
            <person name="Sun S."/>
            <person name="Springer D."/>
            <person name="Dromer F."/>
            <person name="Young S."/>
            <person name="Zeng Q."/>
            <person name="Chapman S."/>
            <person name="Gujja S."/>
            <person name="Saif S."/>
            <person name="Birren B."/>
        </authorList>
    </citation>
    <scope>NUCLEOTIDE SEQUENCE [LARGE SCALE GENOMIC DNA]</scope>
    <source>
        <strain evidence="13">BCC8398</strain>
    </source>
</reference>
<keyword evidence="7" id="KW-0325">Glycoprotein</keyword>
<name>A0A1B9GJ10_9TREE</name>
<evidence type="ECO:0000256" key="4">
    <source>
        <dbReference type="ARBA" id="ARBA00022729"/>
    </source>
</evidence>
<keyword evidence="4" id="KW-0732">Signal</keyword>
<accession>A0A1B9GJ10</accession>
<proteinExistence type="inferred from homology"/>
<evidence type="ECO:0000256" key="6">
    <source>
        <dbReference type="ARBA" id="ARBA00023157"/>
    </source>
</evidence>
<dbReference type="InterPro" id="IPR011050">
    <property type="entry name" value="Pectin_lyase_fold/virulence"/>
</dbReference>
<organism evidence="12 13">
    <name type="scientific">Kwoniella heveanensis BCC8398</name>
    <dbReference type="NCBI Taxonomy" id="1296120"/>
    <lineage>
        <taxon>Eukaryota</taxon>
        <taxon>Fungi</taxon>
        <taxon>Dikarya</taxon>
        <taxon>Basidiomycota</taxon>
        <taxon>Agaricomycotina</taxon>
        <taxon>Tremellomycetes</taxon>
        <taxon>Tremellales</taxon>
        <taxon>Cryptococcaceae</taxon>
        <taxon>Kwoniella</taxon>
    </lineage>
</organism>
<evidence type="ECO:0000256" key="5">
    <source>
        <dbReference type="ARBA" id="ARBA00022801"/>
    </source>
</evidence>
<dbReference type="GO" id="GO:0071555">
    <property type="term" value="P:cell wall organization"/>
    <property type="evidence" value="ECO:0007669"/>
    <property type="project" value="UniProtKB-KW"/>
</dbReference>
<protein>
    <submittedName>
        <fullName evidence="12">Uncharacterized protein</fullName>
    </submittedName>
</protein>
<dbReference type="GO" id="GO:0005975">
    <property type="term" value="P:carbohydrate metabolic process"/>
    <property type="evidence" value="ECO:0007669"/>
    <property type="project" value="InterPro"/>
</dbReference>
<keyword evidence="9" id="KW-0961">Cell wall biogenesis/degradation</keyword>
<sequence length="525" mass="55645">MKIGHHTGGPPTPEGGVTLHAPNASKICNVLDYGAKASADNTTDISPYLTRTWKECIRSKGTGAILYIPEGTYALKTSYVHKHGGQFHWQVDGQIVAHVAGSSFGGNMIVFQDVSDFSIYSGNGKGAINGQGWVKRSAAGVQGGSRMLRFIDCNNFSLHDMLIIDSPSFHVVIDHGTNVEVANLTIRGVWTGGSDGIDISAKNFHVHDVEVSNRDECVSIKTGCANGTVERIRCNSSGAISVGSLKNGAEVENILIQDVDVYESGAFVIKTQPTVAGTRAGYVKNLLVRRFRNWRSQYTVHIDQHWQLSIPDEGAGVQLSNITFSNFRGSNDNGYARGYVVVDGSRYAVAHDIVFDDFFMYAENSYKGIGEKNVCKNVYGSGECVPAANGTTYPSGVASTIVMSAAPAGWTLPAAPTWGHDGYGMYTPIPVYSPVPTYPLDFADYGLVAQPPTNAAVLATPTISSIVHSSVTSTAASSSNTSAAAAAFTSNVESLAGSSSAESLSTVTSPASASTRGTVTRRSRL</sequence>
<dbReference type="Pfam" id="PF00295">
    <property type="entry name" value="Glyco_hydro_28"/>
    <property type="match status" value="1"/>
</dbReference>
<keyword evidence="8 10" id="KW-0326">Glycosidase</keyword>
<reference evidence="12 13" key="1">
    <citation type="submission" date="2013-07" db="EMBL/GenBank/DDBJ databases">
        <title>The Genome Sequence of Cryptococcus heveanensis BCC8398.</title>
        <authorList>
            <consortium name="The Broad Institute Genome Sequencing Platform"/>
            <person name="Cuomo C."/>
            <person name="Litvintseva A."/>
            <person name="Chen Y."/>
            <person name="Heitman J."/>
            <person name="Sun S."/>
            <person name="Springer D."/>
            <person name="Dromer F."/>
            <person name="Young S.K."/>
            <person name="Zeng Q."/>
            <person name="Gargeya S."/>
            <person name="Fitzgerald M."/>
            <person name="Abouelleil A."/>
            <person name="Alvarado L."/>
            <person name="Berlin A.M."/>
            <person name="Chapman S.B."/>
            <person name="Dewar J."/>
            <person name="Goldberg J."/>
            <person name="Griggs A."/>
            <person name="Gujja S."/>
            <person name="Hansen M."/>
            <person name="Howarth C."/>
            <person name="Imamovic A."/>
            <person name="Larimer J."/>
            <person name="McCowan C."/>
            <person name="Murphy C."/>
            <person name="Pearson M."/>
            <person name="Priest M."/>
            <person name="Roberts A."/>
            <person name="Saif S."/>
            <person name="Shea T."/>
            <person name="Sykes S."/>
            <person name="Wortman J."/>
            <person name="Nusbaum C."/>
            <person name="Birren B."/>
        </authorList>
    </citation>
    <scope>NUCLEOTIDE SEQUENCE [LARGE SCALE GENOMIC DNA]</scope>
    <source>
        <strain evidence="12 13">BCC8398</strain>
    </source>
</reference>
<evidence type="ECO:0000313" key="13">
    <source>
        <dbReference type="Proteomes" id="UP000092666"/>
    </source>
</evidence>
<dbReference type="GO" id="GO:0004650">
    <property type="term" value="F:polygalacturonase activity"/>
    <property type="evidence" value="ECO:0007669"/>
    <property type="project" value="InterPro"/>
</dbReference>
<evidence type="ECO:0000256" key="1">
    <source>
        <dbReference type="ARBA" id="ARBA00004613"/>
    </source>
</evidence>
<keyword evidence="5 10" id="KW-0378">Hydrolase</keyword>
<evidence type="ECO:0000256" key="2">
    <source>
        <dbReference type="ARBA" id="ARBA00008834"/>
    </source>
</evidence>
<evidence type="ECO:0000256" key="8">
    <source>
        <dbReference type="ARBA" id="ARBA00023295"/>
    </source>
</evidence>
<dbReference type="EMBL" id="KV700138">
    <property type="protein sequence ID" value="OCF31074.1"/>
    <property type="molecule type" value="Genomic_DNA"/>
</dbReference>
<dbReference type="Proteomes" id="UP000092666">
    <property type="component" value="Unassembled WGS sequence"/>
</dbReference>
<keyword evidence="13" id="KW-1185">Reference proteome</keyword>
<dbReference type="InterPro" id="IPR012334">
    <property type="entry name" value="Pectin_lyas_fold"/>
</dbReference>
<evidence type="ECO:0000256" key="9">
    <source>
        <dbReference type="ARBA" id="ARBA00023316"/>
    </source>
</evidence>
<keyword evidence="3" id="KW-0964">Secreted</keyword>
<dbReference type="PANTHER" id="PTHR31736">
    <property type="match status" value="1"/>
</dbReference>
<evidence type="ECO:0000256" key="10">
    <source>
        <dbReference type="RuleBase" id="RU361169"/>
    </source>
</evidence>
<dbReference type="AlphaFoldDB" id="A0A1B9GJ10"/>